<feature type="region of interest" description="Disordered" evidence="4">
    <location>
        <begin position="35"/>
        <end position="58"/>
    </location>
</feature>
<comment type="subcellular location">
    <subcellularLocation>
        <location evidence="1">Secreted</location>
        <location evidence="1">Extracellular space</location>
    </subcellularLocation>
</comment>
<dbReference type="GO" id="GO:0010227">
    <property type="term" value="P:floral organ abscission"/>
    <property type="evidence" value="ECO:0007669"/>
    <property type="project" value="InterPro"/>
</dbReference>
<dbReference type="AlphaFoldDB" id="A0A7J9GUN1"/>
<evidence type="ECO:0000256" key="3">
    <source>
        <dbReference type="ARBA" id="ARBA00022729"/>
    </source>
</evidence>
<sequence>MPLSPIIITDSGMSVVSIIGFVPNDTDGSRVGVSAAVTGSTGGKERRGGKEERDNGEGELRFEMLPKGVPIPPSAPSTFLPFPPMILTSLSLSKSLKFGMLPKGVPIPPSGPSRRTSDSPPPPPPLTSTSLSISKSLNSGMLPKGPPSPGKM</sequence>
<proteinExistence type="predicted"/>
<keyword evidence="2" id="KW-0964">Secreted</keyword>
<keyword evidence="6" id="KW-1185">Reference proteome</keyword>
<evidence type="ECO:0000256" key="2">
    <source>
        <dbReference type="ARBA" id="ARBA00022525"/>
    </source>
</evidence>
<protein>
    <submittedName>
        <fullName evidence="5">Uncharacterized protein</fullName>
    </submittedName>
</protein>
<organism evidence="5 6">
    <name type="scientific">Gossypium harknessii</name>
    <dbReference type="NCBI Taxonomy" id="34285"/>
    <lineage>
        <taxon>Eukaryota</taxon>
        <taxon>Viridiplantae</taxon>
        <taxon>Streptophyta</taxon>
        <taxon>Embryophyta</taxon>
        <taxon>Tracheophyta</taxon>
        <taxon>Spermatophyta</taxon>
        <taxon>Magnoliopsida</taxon>
        <taxon>eudicotyledons</taxon>
        <taxon>Gunneridae</taxon>
        <taxon>Pentapetalae</taxon>
        <taxon>rosids</taxon>
        <taxon>malvids</taxon>
        <taxon>Malvales</taxon>
        <taxon>Malvaceae</taxon>
        <taxon>Malvoideae</taxon>
        <taxon>Gossypium</taxon>
    </lineage>
</organism>
<feature type="compositionally biased region" description="Basic and acidic residues" evidence="4">
    <location>
        <begin position="43"/>
        <end position="58"/>
    </location>
</feature>
<dbReference type="EMBL" id="JABFAD010000006">
    <property type="protein sequence ID" value="MBA0801286.1"/>
    <property type="molecule type" value="Genomic_DNA"/>
</dbReference>
<keyword evidence="3" id="KW-0732">Signal</keyword>
<accession>A0A7J9GUN1</accession>
<dbReference type="GO" id="GO:0005576">
    <property type="term" value="C:extracellular region"/>
    <property type="evidence" value="ECO:0007669"/>
    <property type="project" value="UniProtKB-SubCell"/>
</dbReference>
<comment type="caution">
    <text evidence="5">The sequence shown here is derived from an EMBL/GenBank/DDBJ whole genome shotgun (WGS) entry which is preliminary data.</text>
</comment>
<dbReference type="Proteomes" id="UP000593560">
    <property type="component" value="Unassembled WGS sequence"/>
</dbReference>
<feature type="region of interest" description="Disordered" evidence="4">
    <location>
        <begin position="101"/>
        <end position="152"/>
    </location>
</feature>
<name>A0A7J9GUN1_9ROSI</name>
<evidence type="ECO:0000313" key="5">
    <source>
        <dbReference type="EMBL" id="MBA0801286.1"/>
    </source>
</evidence>
<dbReference type="OrthoDB" id="1113432at2759"/>
<feature type="compositionally biased region" description="Low complexity" evidence="4">
    <location>
        <begin position="127"/>
        <end position="137"/>
    </location>
</feature>
<evidence type="ECO:0000256" key="4">
    <source>
        <dbReference type="SAM" id="MobiDB-lite"/>
    </source>
</evidence>
<dbReference type="InterPro" id="IPR039639">
    <property type="entry name" value="IDA-like"/>
</dbReference>
<evidence type="ECO:0000256" key="1">
    <source>
        <dbReference type="ARBA" id="ARBA00004239"/>
    </source>
</evidence>
<dbReference type="PANTHER" id="PTHR33599:SF13">
    <property type="entry name" value="FORMIN-LIKE PROTEIN 20"/>
    <property type="match status" value="1"/>
</dbReference>
<reference evidence="5 6" key="1">
    <citation type="journal article" date="2019" name="Genome Biol. Evol.">
        <title>Insights into the evolution of the New World diploid cottons (Gossypium, subgenus Houzingenia) based on genome sequencing.</title>
        <authorList>
            <person name="Grover C.E."/>
            <person name="Arick M.A. 2nd"/>
            <person name="Thrash A."/>
            <person name="Conover J.L."/>
            <person name="Sanders W.S."/>
            <person name="Peterson D.G."/>
            <person name="Frelichowski J.E."/>
            <person name="Scheffler J.A."/>
            <person name="Scheffler B.E."/>
            <person name="Wendel J.F."/>
        </authorList>
    </citation>
    <scope>NUCLEOTIDE SEQUENCE [LARGE SCALE GENOMIC DNA]</scope>
    <source>
        <strain evidence="5">0</strain>
        <tissue evidence="5">Leaf</tissue>
    </source>
</reference>
<gene>
    <name evidence="5" type="ORF">Gohar_011660</name>
</gene>
<dbReference type="PANTHER" id="PTHR33599">
    <property type="entry name" value="PROTEIN IDA-LIKE 5"/>
    <property type="match status" value="1"/>
</dbReference>
<evidence type="ECO:0000313" key="6">
    <source>
        <dbReference type="Proteomes" id="UP000593560"/>
    </source>
</evidence>